<evidence type="ECO:0000313" key="3">
    <source>
        <dbReference type="Proteomes" id="UP000818624"/>
    </source>
</evidence>
<keyword evidence="3" id="KW-1185">Reference proteome</keyword>
<accession>A0ABY8ER33</accession>
<proteinExistence type="predicted"/>
<dbReference type="CDD" id="cd08069">
    <property type="entry name" value="MPN_RPN11_CSN5"/>
    <property type="match status" value="1"/>
</dbReference>
<dbReference type="Gene3D" id="3.40.140.10">
    <property type="entry name" value="Cytidine Deaminase, domain 2"/>
    <property type="match status" value="1"/>
</dbReference>
<dbReference type="InterPro" id="IPR000555">
    <property type="entry name" value="JAMM/MPN+_dom"/>
</dbReference>
<dbReference type="InterPro" id="IPR050242">
    <property type="entry name" value="JAMM_MPN+_peptidase_M67A"/>
</dbReference>
<dbReference type="SMART" id="SM00232">
    <property type="entry name" value="JAB_MPN"/>
    <property type="match status" value="1"/>
</dbReference>
<dbReference type="PROSITE" id="PS50249">
    <property type="entry name" value="MPN"/>
    <property type="match status" value="1"/>
</dbReference>
<dbReference type="PANTHER" id="PTHR10410">
    <property type="entry name" value="EUKARYOTIC TRANSLATION INITIATION FACTOR 3 -RELATED"/>
    <property type="match status" value="1"/>
</dbReference>
<reference evidence="2 3" key="1">
    <citation type="journal article" date="2020" name="Elife">
        <title>Loss of centromere function drives karyotype evolution in closely related Malassezia species.</title>
        <authorList>
            <person name="Sankaranarayanan S.R."/>
            <person name="Ianiri G."/>
            <person name="Coelho M.A."/>
            <person name="Reza M.H."/>
            <person name="Thimmappa B.C."/>
            <person name="Ganguly P."/>
            <person name="Vadnala R.N."/>
            <person name="Sun S."/>
            <person name="Siddharthan R."/>
            <person name="Tellgren-Roth C."/>
            <person name="Dawson T.L."/>
            <person name="Heitman J."/>
            <person name="Sanyal K."/>
        </authorList>
    </citation>
    <scope>NUCLEOTIDE SEQUENCE [LARGE SCALE GENOMIC DNA]</scope>
    <source>
        <strain evidence="2">CBS14141</strain>
    </source>
</reference>
<dbReference type="InterPro" id="IPR037518">
    <property type="entry name" value="MPN"/>
</dbReference>
<name>A0ABY8ER33_MALFU</name>
<evidence type="ECO:0000259" key="1">
    <source>
        <dbReference type="PROSITE" id="PS50249"/>
    </source>
</evidence>
<feature type="domain" description="MPN" evidence="1">
    <location>
        <begin position="52"/>
        <end position="190"/>
    </location>
</feature>
<protein>
    <submittedName>
        <fullName evidence="2">COP9 signalosome catalytic subunit rri1</fullName>
    </submittedName>
</protein>
<gene>
    <name evidence="2" type="primary">RRI1</name>
    <name evidence="2" type="ORF">GLX27_002146</name>
</gene>
<dbReference type="Proteomes" id="UP000818624">
    <property type="component" value="Chromosome 2"/>
</dbReference>
<organism evidence="2 3">
    <name type="scientific">Malassezia furfur</name>
    <name type="common">Pityriasis versicolor infection agent</name>
    <name type="synonym">Pityrosporum furfur</name>
    <dbReference type="NCBI Taxonomy" id="55194"/>
    <lineage>
        <taxon>Eukaryota</taxon>
        <taxon>Fungi</taxon>
        <taxon>Dikarya</taxon>
        <taxon>Basidiomycota</taxon>
        <taxon>Ustilaginomycotina</taxon>
        <taxon>Malasseziomycetes</taxon>
        <taxon>Malasseziales</taxon>
        <taxon>Malasseziaceae</taxon>
        <taxon>Malassezia</taxon>
    </lineage>
</organism>
<dbReference type="SUPFAM" id="SSF102712">
    <property type="entry name" value="JAB1/MPN domain"/>
    <property type="match status" value="1"/>
</dbReference>
<evidence type="ECO:0000313" key="2">
    <source>
        <dbReference type="EMBL" id="WFD47494.1"/>
    </source>
</evidence>
<dbReference type="Pfam" id="PF01398">
    <property type="entry name" value="JAB"/>
    <property type="match status" value="1"/>
</dbReference>
<dbReference type="EMBL" id="CP046235">
    <property type="protein sequence ID" value="WFD47494.1"/>
    <property type="molecule type" value="Genomic_DNA"/>
</dbReference>
<sequence>MEAAARATFEVQNDVVALDAETRRIYEFDAQAYQRLLREAPWRADPHFFRRVRISVVALMKMVLHARLGGANEVMGLMKGTVCAETHTFYILDAFALPVHGTETRVNAQNEAYEYMIQYLEQDHAVHRPQQAVGWYHSHPGYRCWLSGIDVETQQTNQQQDPFVAVVIDPHHTMTTGKVDIGAFRTFPADYRAEERASQHTSLPTHKAEDYGAHADRYYALDVELFTTSAERPLFALLWNEYWAHTLCSSPSLLQRMLSLQHTNELVTQLSQARARIANAGIIPGGASYTQAGRSSASAHTTEPAEQLAAALERRAAEQPLAKLSTEADHQAAHAWLELLRETLKSSVFGPVEEE</sequence>